<accession>A0A9K3P7L1</accession>
<gene>
    <name evidence="3" type="ORF">IV203_016366</name>
    <name evidence="2" type="ORF">IV203_017421</name>
</gene>
<dbReference type="EMBL" id="JAGRRH010000020">
    <property type="protein sequence ID" value="KAG7347661.1"/>
    <property type="molecule type" value="Genomic_DNA"/>
</dbReference>
<evidence type="ECO:0000256" key="1">
    <source>
        <dbReference type="SAM" id="MobiDB-lite"/>
    </source>
</evidence>
<dbReference type="Proteomes" id="UP000693970">
    <property type="component" value="Unassembled WGS sequence"/>
</dbReference>
<reference evidence="2" key="1">
    <citation type="journal article" date="2021" name="Sci. Rep.">
        <title>Diploid genomic architecture of Nitzschia inconspicua, an elite biomass production diatom.</title>
        <authorList>
            <person name="Oliver A."/>
            <person name="Podell S."/>
            <person name="Pinowska A."/>
            <person name="Traller J.C."/>
            <person name="Smith S.R."/>
            <person name="McClure R."/>
            <person name="Beliaev A."/>
            <person name="Bohutskyi P."/>
            <person name="Hill E.A."/>
            <person name="Rabines A."/>
            <person name="Zheng H."/>
            <person name="Allen L.Z."/>
            <person name="Kuo A."/>
            <person name="Grigoriev I.V."/>
            <person name="Allen A.E."/>
            <person name="Hazlebeck D."/>
            <person name="Allen E.E."/>
        </authorList>
    </citation>
    <scope>NUCLEOTIDE SEQUENCE</scope>
    <source>
        <strain evidence="2">Hildebrandi</strain>
    </source>
</reference>
<feature type="region of interest" description="Disordered" evidence="1">
    <location>
        <begin position="203"/>
        <end position="227"/>
    </location>
</feature>
<sequence length="252" mass="28592">MSTPVNAVFVNDRGLQNTVTANSSIEMMTERPMDEVEGSLLPLATEVIAISDTSATSTWHNNAIAAVPVQVFDYDEALAKEQYQDQEEFQRPLLPDRYSTENVDIAFAVPLTGSQLTHHLPNPDSIADDSSTAVNYAQYTGKVRSEEEKQAIRDANRKVHAQNYWQDQSIQAANTFAKQRDREGLQVSNDHLSYNVSTFPSWKRSMNSRETADSKETEEHPKKKGYEVQEYKIAEDYDTSTYEVEEYKSVYD</sequence>
<keyword evidence="4" id="KW-1185">Reference proteome</keyword>
<organism evidence="2 4">
    <name type="scientific">Nitzschia inconspicua</name>
    <dbReference type="NCBI Taxonomy" id="303405"/>
    <lineage>
        <taxon>Eukaryota</taxon>
        <taxon>Sar</taxon>
        <taxon>Stramenopiles</taxon>
        <taxon>Ochrophyta</taxon>
        <taxon>Bacillariophyta</taxon>
        <taxon>Bacillariophyceae</taxon>
        <taxon>Bacillariophycidae</taxon>
        <taxon>Bacillariales</taxon>
        <taxon>Bacillariaceae</taxon>
        <taxon>Nitzschia</taxon>
    </lineage>
</organism>
<name>A0A9K3P7L1_9STRA</name>
<dbReference type="EMBL" id="JAGRRH010000099">
    <property type="protein sequence ID" value="KAG7336972.1"/>
    <property type="molecule type" value="Genomic_DNA"/>
</dbReference>
<feature type="compositionally biased region" description="Basic and acidic residues" evidence="1">
    <location>
        <begin position="210"/>
        <end position="227"/>
    </location>
</feature>
<protein>
    <submittedName>
        <fullName evidence="2">Uncharacterized protein</fullName>
    </submittedName>
</protein>
<dbReference type="OrthoDB" id="48789at2759"/>
<evidence type="ECO:0000313" key="3">
    <source>
        <dbReference type="EMBL" id="KAG7347661.1"/>
    </source>
</evidence>
<dbReference type="AlphaFoldDB" id="A0A9K3P7L1"/>
<comment type="caution">
    <text evidence="2">The sequence shown here is derived from an EMBL/GenBank/DDBJ whole genome shotgun (WGS) entry which is preliminary data.</text>
</comment>
<reference evidence="2" key="2">
    <citation type="submission" date="2021-04" db="EMBL/GenBank/DDBJ databases">
        <authorList>
            <person name="Podell S."/>
        </authorList>
    </citation>
    <scope>NUCLEOTIDE SEQUENCE</scope>
    <source>
        <strain evidence="2">Hildebrandi</strain>
    </source>
</reference>
<evidence type="ECO:0000313" key="4">
    <source>
        <dbReference type="Proteomes" id="UP000693970"/>
    </source>
</evidence>
<proteinExistence type="predicted"/>
<evidence type="ECO:0000313" key="2">
    <source>
        <dbReference type="EMBL" id="KAG7336972.1"/>
    </source>
</evidence>